<name>A0A316HC62_9SPHI</name>
<keyword evidence="1" id="KW-1133">Transmembrane helix</keyword>
<gene>
    <name evidence="2" type="ORF">LX99_01938</name>
</gene>
<organism evidence="2 3">
    <name type="scientific">Mucilaginibacter oryzae</name>
    <dbReference type="NCBI Taxonomy" id="468058"/>
    <lineage>
        <taxon>Bacteria</taxon>
        <taxon>Pseudomonadati</taxon>
        <taxon>Bacteroidota</taxon>
        <taxon>Sphingobacteriia</taxon>
        <taxon>Sphingobacteriales</taxon>
        <taxon>Sphingobacteriaceae</taxon>
        <taxon>Mucilaginibacter</taxon>
    </lineage>
</organism>
<comment type="caution">
    <text evidence="2">The sequence shown here is derived from an EMBL/GenBank/DDBJ whole genome shotgun (WGS) entry which is preliminary data.</text>
</comment>
<dbReference type="RefSeq" id="WP_022830191.1">
    <property type="nucleotide sequence ID" value="NZ_QGHA01000003.1"/>
</dbReference>
<evidence type="ECO:0000313" key="2">
    <source>
        <dbReference type="EMBL" id="PWK78098.1"/>
    </source>
</evidence>
<reference evidence="2 3" key="1">
    <citation type="submission" date="2018-05" db="EMBL/GenBank/DDBJ databases">
        <title>Genomic Encyclopedia of Archaeal and Bacterial Type Strains, Phase II (KMG-II): from individual species to whole genera.</title>
        <authorList>
            <person name="Goeker M."/>
        </authorList>
    </citation>
    <scope>NUCLEOTIDE SEQUENCE [LARGE SCALE GENOMIC DNA]</scope>
    <source>
        <strain evidence="2 3">DSM 19975</strain>
    </source>
</reference>
<dbReference type="AlphaFoldDB" id="A0A316HC62"/>
<dbReference type="EMBL" id="QGHA01000003">
    <property type="protein sequence ID" value="PWK78098.1"/>
    <property type="molecule type" value="Genomic_DNA"/>
</dbReference>
<keyword evidence="1" id="KW-0472">Membrane</keyword>
<evidence type="ECO:0000313" key="3">
    <source>
        <dbReference type="Proteomes" id="UP000245678"/>
    </source>
</evidence>
<accession>A0A316HC62</accession>
<feature type="transmembrane region" description="Helical" evidence="1">
    <location>
        <begin position="25"/>
        <end position="44"/>
    </location>
</feature>
<keyword evidence="3" id="KW-1185">Reference proteome</keyword>
<evidence type="ECO:0000256" key="1">
    <source>
        <dbReference type="SAM" id="Phobius"/>
    </source>
</evidence>
<sequence>MSGDINTDQTQPGEESRRNNNRIKILGFNLLALIVYTLLCKLINDVGSLMLEAFLVFSQVLICLVLSAVRRDVVWLLSAFMVLAIGFSTCVYVGEFRL</sequence>
<feature type="transmembrane region" description="Helical" evidence="1">
    <location>
        <begin position="50"/>
        <end position="69"/>
    </location>
</feature>
<protein>
    <submittedName>
        <fullName evidence="2">Uncharacterized protein</fullName>
    </submittedName>
</protein>
<feature type="transmembrane region" description="Helical" evidence="1">
    <location>
        <begin position="74"/>
        <end position="94"/>
    </location>
</feature>
<proteinExistence type="predicted"/>
<keyword evidence="1" id="KW-0812">Transmembrane</keyword>
<dbReference type="Proteomes" id="UP000245678">
    <property type="component" value="Unassembled WGS sequence"/>
</dbReference>